<feature type="binding site" evidence="8">
    <location>
        <position position="17"/>
    </location>
    <ligand>
        <name>ATP</name>
        <dbReference type="ChEBI" id="CHEBI:30616"/>
    </ligand>
</feature>
<dbReference type="UniPathway" id="UPA00340">
    <property type="reaction ID" value="UER00458"/>
</dbReference>
<protein>
    <recommendedName>
        <fullName evidence="8">Acetate kinase</fullName>
        <ecNumber evidence="8">2.7.2.1</ecNumber>
    </recommendedName>
    <alternativeName>
        <fullName evidence="8">Acetokinase</fullName>
    </alternativeName>
</protein>
<keyword evidence="4 8" id="KW-0547">Nucleotide-binding</keyword>
<dbReference type="GO" id="GO:0008776">
    <property type="term" value="F:acetate kinase activity"/>
    <property type="evidence" value="ECO:0007669"/>
    <property type="project" value="UniProtKB-UniRule"/>
</dbReference>
<dbReference type="Gene3D" id="3.30.420.40">
    <property type="match status" value="2"/>
</dbReference>
<dbReference type="Pfam" id="PF00871">
    <property type="entry name" value="Acetate_kinase"/>
    <property type="match status" value="1"/>
</dbReference>
<keyword evidence="2 8" id="KW-0808">Transferase</keyword>
<dbReference type="STRING" id="1165689.SAMN02927914_06287"/>
<comment type="pathway">
    <text evidence="8">Metabolic intermediate biosynthesis; acetyl-CoA biosynthesis; acetyl-CoA from acetate: step 1/2.</text>
</comment>
<dbReference type="Proteomes" id="UP000198588">
    <property type="component" value="Unassembled WGS sequence"/>
</dbReference>
<dbReference type="PIRSF" id="PIRSF000722">
    <property type="entry name" value="Acetate_prop_kin"/>
    <property type="match status" value="1"/>
</dbReference>
<keyword evidence="5 8" id="KW-0418">Kinase</keyword>
<keyword evidence="1 8" id="KW-0963">Cytoplasm</keyword>
<dbReference type="PANTHER" id="PTHR21060">
    <property type="entry name" value="ACETATE KINASE"/>
    <property type="match status" value="1"/>
</dbReference>
<feature type="site" description="Transition state stabilizer" evidence="8">
    <location>
        <position position="180"/>
    </location>
</feature>
<reference evidence="10 11" key="1">
    <citation type="submission" date="2016-10" db="EMBL/GenBank/DDBJ databases">
        <authorList>
            <person name="de Groot N.N."/>
        </authorList>
    </citation>
    <scope>NUCLEOTIDE SEQUENCE [LARGE SCALE GENOMIC DNA]</scope>
    <source>
        <strain evidence="10 11">CGMCC 1.12097</strain>
    </source>
</reference>
<evidence type="ECO:0000313" key="11">
    <source>
        <dbReference type="Proteomes" id="UP000198588"/>
    </source>
</evidence>
<evidence type="ECO:0000256" key="9">
    <source>
        <dbReference type="RuleBase" id="RU003835"/>
    </source>
</evidence>
<dbReference type="NCBIfam" id="NF005462">
    <property type="entry name" value="PRK07058.1"/>
    <property type="match status" value="1"/>
</dbReference>
<keyword evidence="6 8" id="KW-0067">ATP-binding</keyword>
<comment type="function">
    <text evidence="8">Catalyzes the formation of acetyl phosphate from acetate and ATP. Can also catalyze the reverse reaction.</text>
</comment>
<evidence type="ECO:0000256" key="1">
    <source>
        <dbReference type="ARBA" id="ARBA00022490"/>
    </source>
</evidence>
<evidence type="ECO:0000256" key="3">
    <source>
        <dbReference type="ARBA" id="ARBA00022723"/>
    </source>
</evidence>
<proteinExistence type="inferred from homology"/>
<evidence type="ECO:0000256" key="8">
    <source>
        <dbReference type="HAMAP-Rule" id="MF_00020"/>
    </source>
</evidence>
<feature type="binding site" evidence="8">
    <location>
        <position position="10"/>
    </location>
    <ligand>
        <name>Mg(2+)</name>
        <dbReference type="ChEBI" id="CHEBI:18420"/>
    </ligand>
</feature>
<dbReference type="NCBIfam" id="TIGR00016">
    <property type="entry name" value="ackA"/>
    <property type="match status" value="1"/>
</dbReference>
<keyword evidence="7 8" id="KW-0460">Magnesium</keyword>
<dbReference type="PRINTS" id="PR00471">
    <property type="entry name" value="ACETATEKNASE"/>
</dbReference>
<gene>
    <name evidence="8" type="primary">ackA</name>
    <name evidence="10" type="ORF">SAMN02927914_06287</name>
</gene>
<comment type="subunit">
    <text evidence="8">Homodimer.</text>
</comment>
<feature type="active site" description="Proton donor/acceptor" evidence="8">
    <location>
        <position position="149"/>
    </location>
</feature>
<sequence>MSGPIVLTFNPGSSTIKLALFAIGTHGPRPLARGVVDLRHLPLTLRVEEETSAFDVVLKATVSDDLHALIDEILAWIENHFSVNELCAIGHRVVHGGDRFDGPALVSDDVLAAIEALVPLAPLHQPQSIRLIRAVSHLRPGLRQVASFDTAFHRSQSDLVRRFALPRELFDQGIKHYGFHGLSYKFIASRIQELAPNTAAGRVIVAHLGSGASLCGLAAGASRDTSMSFSTLDGIPMATRCGALDPGVIIHLLKQRGLRVEDIEDMLYHRSGLLGISGISADSRDLISSKDPEAREALDLFTFRIARETAAIIVALGGLDGIVFTAGIGEHQPEIRAAICKHLGWLGLVIDAAANARNATRIEAADSKVVVMVVPTDEELVIAQEALSII</sequence>
<feature type="binding site" evidence="8">
    <location>
        <position position="378"/>
    </location>
    <ligand>
        <name>Mg(2+)</name>
        <dbReference type="ChEBI" id="CHEBI:18420"/>
    </ligand>
</feature>
<dbReference type="EC" id="2.7.2.1" evidence="8"/>
<dbReference type="GO" id="GO:0005524">
    <property type="term" value="F:ATP binding"/>
    <property type="evidence" value="ECO:0007669"/>
    <property type="project" value="UniProtKB-KW"/>
</dbReference>
<dbReference type="GO" id="GO:0000287">
    <property type="term" value="F:magnesium ion binding"/>
    <property type="evidence" value="ECO:0007669"/>
    <property type="project" value="UniProtKB-UniRule"/>
</dbReference>
<dbReference type="SUPFAM" id="SSF53067">
    <property type="entry name" value="Actin-like ATPase domain"/>
    <property type="match status" value="2"/>
</dbReference>
<feature type="binding site" evidence="8">
    <location>
        <begin position="282"/>
        <end position="284"/>
    </location>
    <ligand>
        <name>ATP</name>
        <dbReference type="ChEBI" id="CHEBI:30616"/>
    </ligand>
</feature>
<dbReference type="GO" id="GO:0005829">
    <property type="term" value="C:cytosol"/>
    <property type="evidence" value="ECO:0007669"/>
    <property type="project" value="TreeGrafter"/>
</dbReference>
<feature type="binding site" evidence="8">
    <location>
        <position position="92"/>
    </location>
    <ligand>
        <name>substrate</name>
    </ligand>
</feature>
<dbReference type="GO" id="GO:0006083">
    <property type="term" value="P:acetate metabolic process"/>
    <property type="evidence" value="ECO:0007669"/>
    <property type="project" value="TreeGrafter"/>
</dbReference>
<organism evidence="10 11">
    <name type="scientific">Mesorhizobium qingshengii</name>
    <dbReference type="NCBI Taxonomy" id="1165689"/>
    <lineage>
        <taxon>Bacteria</taxon>
        <taxon>Pseudomonadati</taxon>
        <taxon>Pseudomonadota</taxon>
        <taxon>Alphaproteobacteria</taxon>
        <taxon>Hyphomicrobiales</taxon>
        <taxon>Phyllobacteriaceae</taxon>
        <taxon>Mesorhizobium</taxon>
    </lineage>
</organism>
<evidence type="ECO:0000313" key="10">
    <source>
        <dbReference type="EMBL" id="SDA98646.1"/>
    </source>
</evidence>
<feature type="binding site" evidence="8">
    <location>
        <begin position="327"/>
        <end position="331"/>
    </location>
    <ligand>
        <name>ATP</name>
        <dbReference type="ChEBI" id="CHEBI:30616"/>
    </ligand>
</feature>
<keyword evidence="3 8" id="KW-0479">Metal-binding</keyword>
<dbReference type="AlphaFoldDB" id="A0A1G5ZVX6"/>
<comment type="subcellular location">
    <subcellularLocation>
        <location evidence="8">Cytoplasm</location>
    </subcellularLocation>
</comment>
<evidence type="ECO:0000256" key="5">
    <source>
        <dbReference type="ARBA" id="ARBA00022777"/>
    </source>
</evidence>
<evidence type="ECO:0000256" key="2">
    <source>
        <dbReference type="ARBA" id="ARBA00022679"/>
    </source>
</evidence>
<dbReference type="OrthoDB" id="9802453at2"/>
<dbReference type="InterPro" id="IPR000890">
    <property type="entry name" value="Aliphatic_acid_kin_short-chain"/>
</dbReference>
<feature type="site" description="Transition state stabilizer" evidence="8">
    <location>
        <position position="240"/>
    </location>
</feature>
<evidence type="ECO:0000256" key="4">
    <source>
        <dbReference type="ARBA" id="ARBA00022741"/>
    </source>
</evidence>
<comment type="catalytic activity">
    <reaction evidence="8">
        <text>acetate + ATP = acetyl phosphate + ADP</text>
        <dbReference type="Rhea" id="RHEA:11352"/>
        <dbReference type="ChEBI" id="CHEBI:22191"/>
        <dbReference type="ChEBI" id="CHEBI:30089"/>
        <dbReference type="ChEBI" id="CHEBI:30616"/>
        <dbReference type="ChEBI" id="CHEBI:456216"/>
        <dbReference type="EC" id="2.7.2.1"/>
    </reaction>
</comment>
<dbReference type="HAMAP" id="MF_00020">
    <property type="entry name" value="Acetate_kinase"/>
    <property type="match status" value="1"/>
</dbReference>
<comment type="similarity">
    <text evidence="8 9">Belongs to the acetokinase family.</text>
</comment>
<name>A0A1G5ZVX6_9HYPH</name>
<feature type="binding site" evidence="8">
    <location>
        <begin position="207"/>
        <end position="211"/>
    </location>
    <ligand>
        <name>ATP</name>
        <dbReference type="ChEBI" id="CHEBI:30616"/>
    </ligand>
</feature>
<dbReference type="GO" id="GO:0006085">
    <property type="term" value="P:acetyl-CoA biosynthetic process"/>
    <property type="evidence" value="ECO:0007669"/>
    <property type="project" value="UniProtKB-UniRule"/>
</dbReference>
<comment type="cofactor">
    <cofactor evidence="8">
        <name>Mg(2+)</name>
        <dbReference type="ChEBI" id="CHEBI:18420"/>
    </cofactor>
    <cofactor evidence="8">
        <name>Mn(2+)</name>
        <dbReference type="ChEBI" id="CHEBI:29035"/>
    </cofactor>
    <text evidence="8">Mg(2+). Can also accept Mn(2+).</text>
</comment>
<evidence type="ECO:0000256" key="7">
    <source>
        <dbReference type="ARBA" id="ARBA00022842"/>
    </source>
</evidence>
<evidence type="ECO:0000256" key="6">
    <source>
        <dbReference type="ARBA" id="ARBA00022840"/>
    </source>
</evidence>
<dbReference type="EMBL" id="FMXM01000033">
    <property type="protein sequence ID" value="SDA98646.1"/>
    <property type="molecule type" value="Genomic_DNA"/>
</dbReference>
<accession>A0A1G5ZVX6</accession>
<dbReference type="PANTHER" id="PTHR21060:SF21">
    <property type="entry name" value="ACETATE KINASE"/>
    <property type="match status" value="1"/>
</dbReference>
<dbReference type="InterPro" id="IPR004372">
    <property type="entry name" value="Ac/propionate_kinase"/>
</dbReference>
<dbReference type="RefSeq" id="WP_091586169.1">
    <property type="nucleotide sequence ID" value="NZ_FMXM01000033.1"/>
</dbReference>
<dbReference type="InterPro" id="IPR043129">
    <property type="entry name" value="ATPase_NBD"/>
</dbReference>